<dbReference type="Proteomes" id="UP001149165">
    <property type="component" value="Unassembled WGS sequence"/>
</dbReference>
<proteinExistence type="predicted"/>
<feature type="domain" description="2EXR" evidence="1">
    <location>
        <begin position="13"/>
        <end position="113"/>
    </location>
</feature>
<evidence type="ECO:0000313" key="3">
    <source>
        <dbReference type="Proteomes" id="UP001149165"/>
    </source>
</evidence>
<protein>
    <recommendedName>
        <fullName evidence="1">2EXR domain-containing protein</fullName>
    </recommendedName>
</protein>
<reference evidence="2" key="2">
    <citation type="journal article" date="2023" name="IMA Fungus">
        <title>Comparative genomic study of the Penicillium genus elucidates a diverse pangenome and 15 lateral gene transfer events.</title>
        <authorList>
            <person name="Petersen C."/>
            <person name="Sorensen T."/>
            <person name="Nielsen M.R."/>
            <person name="Sondergaard T.E."/>
            <person name="Sorensen J.L."/>
            <person name="Fitzpatrick D.A."/>
            <person name="Frisvad J.C."/>
            <person name="Nielsen K.L."/>
        </authorList>
    </citation>
    <scope>NUCLEOTIDE SEQUENCE</scope>
    <source>
        <strain evidence="2">IBT 30069</strain>
    </source>
</reference>
<dbReference type="Pfam" id="PF20150">
    <property type="entry name" value="2EXR"/>
    <property type="match status" value="1"/>
</dbReference>
<organism evidence="2 3">
    <name type="scientific">Penicillium angulare</name>
    <dbReference type="NCBI Taxonomy" id="116970"/>
    <lineage>
        <taxon>Eukaryota</taxon>
        <taxon>Fungi</taxon>
        <taxon>Dikarya</taxon>
        <taxon>Ascomycota</taxon>
        <taxon>Pezizomycotina</taxon>
        <taxon>Eurotiomycetes</taxon>
        <taxon>Eurotiomycetidae</taxon>
        <taxon>Eurotiales</taxon>
        <taxon>Aspergillaceae</taxon>
        <taxon>Penicillium</taxon>
    </lineage>
</organism>
<dbReference type="PANTHER" id="PTHR35910:SF6">
    <property type="entry name" value="2EXR DOMAIN-CONTAINING PROTEIN"/>
    <property type="match status" value="1"/>
</dbReference>
<reference evidence="2" key="1">
    <citation type="submission" date="2022-11" db="EMBL/GenBank/DDBJ databases">
        <authorList>
            <person name="Petersen C."/>
        </authorList>
    </citation>
    <scope>NUCLEOTIDE SEQUENCE</scope>
    <source>
        <strain evidence="2">IBT 30069</strain>
    </source>
</reference>
<dbReference type="AlphaFoldDB" id="A0A9W9FBM1"/>
<comment type="caution">
    <text evidence="2">The sequence shown here is derived from an EMBL/GenBank/DDBJ whole genome shotgun (WGS) entry which is preliminary data.</text>
</comment>
<sequence length="392" mass="44325">MLHSTKNKPNGSFSLFPRLPIELQYCIWELCIPARIIELDVQGTDILETTCSLQLTSLINVRPPIITRVCQASRKVALQAGIRKLRNNSNEAPEWYAMNDMRDQWVIPSTDILHLNYCNAYDGWYNASGNPLQVLIWLAREKYQMQMSIVAPLMIGLDDYVGAEFACGFVKHLELLAQGGGPYLVTLCVVSLHVDLNTAMQAEGGMLFGRLGEERVKLVAARDEAALRAYCNLWAVGPATDKEPASFFDLAVHRHHSEWLSRVAHWQRRLSTMWVKHCSAKAERNQEFGNIAHPEGIWRELENTDGCFTGTANDNSGCSDFMRPQPPPSGTFPGPMYVANECHEWAAEILRDMPKFEPMVMFRLCEDKCCMPKSHSTRWQASRRGRGHLGRG</sequence>
<name>A0A9W9FBM1_9EURO</name>
<evidence type="ECO:0000313" key="2">
    <source>
        <dbReference type="EMBL" id="KAJ5097136.1"/>
    </source>
</evidence>
<dbReference type="OrthoDB" id="3540486at2759"/>
<gene>
    <name evidence="2" type="ORF">N7456_007857</name>
</gene>
<accession>A0A9W9FBM1</accession>
<dbReference type="PANTHER" id="PTHR35910">
    <property type="entry name" value="2EXR DOMAIN-CONTAINING PROTEIN"/>
    <property type="match status" value="1"/>
</dbReference>
<dbReference type="EMBL" id="JAPQKH010000005">
    <property type="protein sequence ID" value="KAJ5097136.1"/>
    <property type="molecule type" value="Genomic_DNA"/>
</dbReference>
<keyword evidence="3" id="KW-1185">Reference proteome</keyword>
<dbReference type="InterPro" id="IPR045518">
    <property type="entry name" value="2EXR"/>
</dbReference>
<evidence type="ECO:0000259" key="1">
    <source>
        <dbReference type="Pfam" id="PF20150"/>
    </source>
</evidence>